<protein>
    <submittedName>
        <fullName evidence="1">Uncharacterized protein</fullName>
    </submittedName>
</protein>
<name>K9E9V0_9LACT</name>
<evidence type="ECO:0000313" key="2">
    <source>
        <dbReference type="Proteomes" id="UP000009875"/>
    </source>
</evidence>
<keyword evidence="2" id="KW-1185">Reference proteome</keyword>
<evidence type="ECO:0000313" key="1">
    <source>
        <dbReference type="EMBL" id="EKU93984.1"/>
    </source>
</evidence>
<dbReference type="Proteomes" id="UP000009875">
    <property type="component" value="Unassembled WGS sequence"/>
</dbReference>
<dbReference type="STRING" id="883081.HMPREF9698_00464"/>
<accession>K9E9V0</accession>
<dbReference type="RefSeq" id="WP_003776955.1">
    <property type="nucleotide sequence ID" value="NZ_JH992957.1"/>
</dbReference>
<gene>
    <name evidence="1" type="ORF">HMPREF9698_00464</name>
</gene>
<dbReference type="HOGENOM" id="CLU_2930897_0_0_9"/>
<dbReference type="AlphaFoldDB" id="K9E9V0"/>
<sequence>MMINIDKEKKIIKIGFGAEEKEDHIQRWTFIQIYKPTKTNFISKLPKEHDNIFEMAFNAR</sequence>
<comment type="caution">
    <text evidence="1">The sequence shown here is derived from an EMBL/GenBank/DDBJ whole genome shotgun (WGS) entry which is preliminary data.</text>
</comment>
<reference evidence="1 2" key="1">
    <citation type="submission" date="2012-09" db="EMBL/GenBank/DDBJ databases">
        <title>The Genome Sequence of Alloiococcus otitis ATCC 51267.</title>
        <authorList>
            <consortium name="The Broad Institute Genome Sequencing Platform"/>
            <person name="Earl A."/>
            <person name="Ward D."/>
            <person name="Feldgarden M."/>
            <person name="Gevers D."/>
            <person name="Huys G."/>
            <person name="Walker B."/>
            <person name="Young S.K."/>
            <person name="Zeng Q."/>
            <person name="Gargeya S."/>
            <person name="Fitzgerald M."/>
            <person name="Haas B."/>
            <person name="Abouelleil A."/>
            <person name="Alvarado L."/>
            <person name="Arachchi H.M."/>
            <person name="Berlin A.M."/>
            <person name="Chapman S.B."/>
            <person name="Goldberg J."/>
            <person name="Griggs A."/>
            <person name="Gujja S."/>
            <person name="Hansen M."/>
            <person name="Howarth C."/>
            <person name="Imamovic A."/>
            <person name="Larimer J."/>
            <person name="McCowen C."/>
            <person name="Montmayeur A."/>
            <person name="Murphy C."/>
            <person name="Neiman D."/>
            <person name="Pearson M."/>
            <person name="Priest M."/>
            <person name="Roberts A."/>
            <person name="Saif S."/>
            <person name="Shea T."/>
            <person name="Sisk P."/>
            <person name="Sykes S."/>
            <person name="Wortman J."/>
            <person name="Nusbaum C."/>
            <person name="Birren B."/>
        </authorList>
    </citation>
    <scope>NUCLEOTIDE SEQUENCE [LARGE SCALE GENOMIC DNA]</scope>
    <source>
        <strain evidence="1 2">ATCC 51267</strain>
    </source>
</reference>
<proteinExistence type="predicted"/>
<organism evidence="1 2">
    <name type="scientific">Alloiococcus otitis ATCC 51267</name>
    <dbReference type="NCBI Taxonomy" id="883081"/>
    <lineage>
        <taxon>Bacteria</taxon>
        <taxon>Bacillati</taxon>
        <taxon>Bacillota</taxon>
        <taxon>Bacilli</taxon>
        <taxon>Lactobacillales</taxon>
        <taxon>Carnobacteriaceae</taxon>
        <taxon>Alloiococcus</taxon>
    </lineage>
</organism>
<dbReference type="EMBL" id="AGXA01000007">
    <property type="protein sequence ID" value="EKU93984.1"/>
    <property type="molecule type" value="Genomic_DNA"/>
</dbReference>